<dbReference type="GO" id="GO:0032259">
    <property type="term" value="P:methylation"/>
    <property type="evidence" value="ECO:0007669"/>
    <property type="project" value="UniProtKB-KW"/>
</dbReference>
<evidence type="ECO:0000313" key="11">
    <source>
        <dbReference type="Proteomes" id="UP001230005"/>
    </source>
</evidence>
<evidence type="ECO:0000259" key="9">
    <source>
        <dbReference type="Pfam" id="PF01555"/>
    </source>
</evidence>
<accession>A0ABT9ZQ34</accession>
<dbReference type="PRINTS" id="PR00508">
    <property type="entry name" value="S21N4MTFRASE"/>
</dbReference>
<dbReference type="RefSeq" id="WP_307321882.1">
    <property type="nucleotide sequence ID" value="NZ_JAUSUG010000002.1"/>
</dbReference>
<dbReference type="InterPro" id="IPR029063">
    <property type="entry name" value="SAM-dependent_MTases_sf"/>
</dbReference>
<dbReference type="PROSITE" id="PS00093">
    <property type="entry name" value="N4_MTASE"/>
    <property type="match status" value="1"/>
</dbReference>
<evidence type="ECO:0000256" key="3">
    <source>
        <dbReference type="ARBA" id="ARBA00022679"/>
    </source>
</evidence>
<keyword evidence="5" id="KW-0680">Restriction system</keyword>
<keyword evidence="6" id="KW-0238">DNA-binding</keyword>
<dbReference type="SUPFAM" id="SSF53335">
    <property type="entry name" value="S-adenosyl-L-methionine-dependent methyltransferases"/>
    <property type="match status" value="1"/>
</dbReference>
<dbReference type="Proteomes" id="UP001230005">
    <property type="component" value="Unassembled WGS sequence"/>
</dbReference>
<evidence type="ECO:0000256" key="4">
    <source>
        <dbReference type="ARBA" id="ARBA00022691"/>
    </source>
</evidence>
<dbReference type="InterPro" id="IPR017985">
    <property type="entry name" value="MeTrfase_CN4_CS"/>
</dbReference>
<keyword evidence="3 10" id="KW-0808">Transferase</keyword>
<dbReference type="PANTHER" id="PTHR13370:SF3">
    <property type="entry name" value="TRNA (GUANINE(10)-N2)-METHYLTRANSFERASE HOMOLOG"/>
    <property type="match status" value="1"/>
</dbReference>
<dbReference type="EMBL" id="JAUSUG010000002">
    <property type="protein sequence ID" value="MDQ0253356.1"/>
    <property type="molecule type" value="Genomic_DNA"/>
</dbReference>
<reference evidence="10 11" key="1">
    <citation type="submission" date="2023-07" db="EMBL/GenBank/DDBJ databases">
        <title>Genomic Encyclopedia of Type Strains, Phase IV (KMG-IV): sequencing the most valuable type-strain genomes for metagenomic binning, comparative biology and taxonomic classification.</title>
        <authorList>
            <person name="Goeker M."/>
        </authorList>
    </citation>
    <scope>NUCLEOTIDE SEQUENCE [LARGE SCALE GENOMIC DNA]</scope>
    <source>
        <strain evidence="10 11">DSM 9768</strain>
    </source>
</reference>
<organism evidence="10 11">
    <name type="scientific">Evansella vedderi</name>
    <dbReference type="NCBI Taxonomy" id="38282"/>
    <lineage>
        <taxon>Bacteria</taxon>
        <taxon>Bacillati</taxon>
        <taxon>Bacillota</taxon>
        <taxon>Bacilli</taxon>
        <taxon>Bacillales</taxon>
        <taxon>Bacillaceae</taxon>
        <taxon>Evansella</taxon>
    </lineage>
</organism>
<keyword evidence="4" id="KW-0949">S-adenosyl-L-methionine</keyword>
<name>A0ABT9ZQ34_9BACI</name>
<dbReference type="PANTHER" id="PTHR13370">
    <property type="entry name" value="RNA METHYLASE-RELATED"/>
    <property type="match status" value="1"/>
</dbReference>
<keyword evidence="2 10" id="KW-0489">Methyltransferase</keyword>
<proteinExistence type="inferred from homology"/>
<comment type="catalytic activity">
    <reaction evidence="7">
        <text>a 2'-deoxycytidine in DNA + S-adenosyl-L-methionine = an N(4)-methyl-2'-deoxycytidine in DNA + S-adenosyl-L-homocysteine + H(+)</text>
        <dbReference type="Rhea" id="RHEA:16857"/>
        <dbReference type="Rhea" id="RHEA-COMP:11369"/>
        <dbReference type="Rhea" id="RHEA-COMP:13674"/>
        <dbReference type="ChEBI" id="CHEBI:15378"/>
        <dbReference type="ChEBI" id="CHEBI:57856"/>
        <dbReference type="ChEBI" id="CHEBI:59789"/>
        <dbReference type="ChEBI" id="CHEBI:85452"/>
        <dbReference type="ChEBI" id="CHEBI:137933"/>
        <dbReference type="EC" id="2.1.1.113"/>
    </reaction>
</comment>
<evidence type="ECO:0000256" key="5">
    <source>
        <dbReference type="ARBA" id="ARBA00022747"/>
    </source>
</evidence>
<evidence type="ECO:0000256" key="7">
    <source>
        <dbReference type="ARBA" id="ARBA00049120"/>
    </source>
</evidence>
<evidence type="ECO:0000256" key="8">
    <source>
        <dbReference type="RuleBase" id="RU362026"/>
    </source>
</evidence>
<dbReference type="GO" id="GO:0009007">
    <property type="term" value="F:site-specific DNA-methyltransferase (adenine-specific) activity"/>
    <property type="evidence" value="ECO:0007669"/>
    <property type="project" value="UniProtKB-EC"/>
</dbReference>
<evidence type="ECO:0000256" key="2">
    <source>
        <dbReference type="ARBA" id="ARBA00022603"/>
    </source>
</evidence>
<sequence length="270" mass="31185">MNFKLFNKDSTINMNEIETGTIDLIVTSPPYWNLIDYNHVDQLGKGLSYKMFLKKLKQNLFECMRVLKEDSFICIIVGDVRTGDYKQNGRPRIYSLQSSLIEYFTEEMDFDLFQHFIWEKYGVKKGKGPNIYGSVGTGKNKDKAVAPLLYSDLIMEHVLVFRKPGKRSRGTIEERLSDKENVLIKEDLIQWLNPVWKVHSPPDANHPATFPNELCRRLISLYSLKGEIVLDPFAGTGTTLVNALKLGRYAYGYEINPQYFQIIKNNIKVK</sequence>
<dbReference type="Gene3D" id="3.40.50.150">
    <property type="entry name" value="Vaccinia Virus protein VP39"/>
    <property type="match status" value="1"/>
</dbReference>
<dbReference type="InterPro" id="IPR002941">
    <property type="entry name" value="DNA_methylase_N4/N6"/>
</dbReference>
<evidence type="ECO:0000313" key="10">
    <source>
        <dbReference type="EMBL" id="MDQ0253356.1"/>
    </source>
</evidence>
<dbReference type="EC" id="2.1.1.-" evidence="8"/>
<dbReference type="Pfam" id="PF01555">
    <property type="entry name" value="N6_N4_Mtase"/>
    <property type="match status" value="1"/>
</dbReference>
<dbReference type="InterPro" id="IPR001091">
    <property type="entry name" value="RM_Methyltransferase"/>
</dbReference>
<protein>
    <recommendedName>
        <fullName evidence="8">Methyltransferase</fullName>
        <ecNumber evidence="8">2.1.1.-</ecNumber>
    </recommendedName>
</protein>
<gene>
    <name evidence="10" type="ORF">J2S74_000728</name>
</gene>
<evidence type="ECO:0000256" key="6">
    <source>
        <dbReference type="ARBA" id="ARBA00023125"/>
    </source>
</evidence>
<evidence type="ECO:0000256" key="1">
    <source>
        <dbReference type="ARBA" id="ARBA00010203"/>
    </source>
</evidence>
<comment type="caution">
    <text evidence="10">The sequence shown here is derived from an EMBL/GenBank/DDBJ whole genome shotgun (WGS) entry which is preliminary data.</text>
</comment>
<comment type="similarity">
    <text evidence="1">Belongs to the N(4)/N(6)-methyltransferase family. N(4) subfamily.</text>
</comment>
<keyword evidence="11" id="KW-1185">Reference proteome</keyword>
<feature type="domain" description="DNA methylase N-4/N-6" evidence="9">
    <location>
        <begin position="22"/>
        <end position="264"/>
    </location>
</feature>